<evidence type="ECO:0000256" key="6">
    <source>
        <dbReference type="ARBA" id="ARBA00023136"/>
    </source>
</evidence>
<comment type="catalytic activity">
    <reaction evidence="7">
        <text>urea(in) = urea(out)</text>
        <dbReference type="Rhea" id="RHEA:32799"/>
        <dbReference type="ChEBI" id="CHEBI:16199"/>
    </reaction>
</comment>
<evidence type="ECO:0000256" key="8">
    <source>
        <dbReference type="SAM" id="MobiDB-lite"/>
    </source>
</evidence>
<evidence type="ECO:0000256" key="5">
    <source>
        <dbReference type="ARBA" id="ARBA00022989"/>
    </source>
</evidence>
<protein>
    <submittedName>
        <fullName evidence="10">Uncharacterized protein</fullName>
    </submittedName>
</protein>
<keyword evidence="5 9" id="KW-1133">Transmembrane helix</keyword>
<feature type="transmembrane region" description="Helical" evidence="9">
    <location>
        <begin position="247"/>
        <end position="274"/>
    </location>
</feature>
<evidence type="ECO:0000256" key="3">
    <source>
        <dbReference type="ARBA" id="ARBA00022475"/>
    </source>
</evidence>
<dbReference type="PANTHER" id="PTHR10464:SF4">
    <property type="entry name" value="UREA TRANSPORTER"/>
    <property type="match status" value="1"/>
</dbReference>
<reference evidence="10" key="1">
    <citation type="submission" date="2023-08" db="EMBL/GenBank/DDBJ databases">
        <authorList>
            <person name="Audoor S."/>
            <person name="Bilcke G."/>
        </authorList>
    </citation>
    <scope>NUCLEOTIDE SEQUENCE</scope>
</reference>
<dbReference type="Pfam" id="PF03253">
    <property type="entry name" value="UT"/>
    <property type="match status" value="1"/>
</dbReference>
<dbReference type="PANTHER" id="PTHR10464">
    <property type="entry name" value="UREA TRANSPORTER"/>
    <property type="match status" value="1"/>
</dbReference>
<comment type="caution">
    <text evidence="10">The sequence shown here is derived from an EMBL/GenBank/DDBJ whole genome shotgun (WGS) entry which is preliminary data.</text>
</comment>
<keyword evidence="6 9" id="KW-0472">Membrane</keyword>
<dbReference type="Proteomes" id="UP001295423">
    <property type="component" value="Unassembled WGS sequence"/>
</dbReference>
<evidence type="ECO:0000256" key="1">
    <source>
        <dbReference type="ARBA" id="ARBA00004651"/>
    </source>
</evidence>
<evidence type="ECO:0000256" key="9">
    <source>
        <dbReference type="SAM" id="Phobius"/>
    </source>
</evidence>
<feature type="transmembrane region" description="Helical" evidence="9">
    <location>
        <begin position="426"/>
        <end position="445"/>
    </location>
</feature>
<dbReference type="GO" id="GO:0015204">
    <property type="term" value="F:urea transmembrane transporter activity"/>
    <property type="evidence" value="ECO:0007669"/>
    <property type="project" value="InterPro"/>
</dbReference>
<dbReference type="EMBL" id="CAKOGP040000369">
    <property type="protein sequence ID" value="CAJ1934710.1"/>
    <property type="molecule type" value="Genomic_DNA"/>
</dbReference>
<comment type="similarity">
    <text evidence="2">Belongs to the urea transporter family.</text>
</comment>
<feature type="transmembrane region" description="Helical" evidence="9">
    <location>
        <begin position="392"/>
        <end position="419"/>
    </location>
</feature>
<organism evidence="10 11">
    <name type="scientific">Cylindrotheca closterium</name>
    <dbReference type="NCBI Taxonomy" id="2856"/>
    <lineage>
        <taxon>Eukaryota</taxon>
        <taxon>Sar</taxon>
        <taxon>Stramenopiles</taxon>
        <taxon>Ochrophyta</taxon>
        <taxon>Bacillariophyta</taxon>
        <taxon>Bacillariophyceae</taxon>
        <taxon>Bacillariophycidae</taxon>
        <taxon>Bacillariales</taxon>
        <taxon>Bacillariaceae</taxon>
        <taxon>Cylindrotheca</taxon>
    </lineage>
</organism>
<keyword evidence="4 9" id="KW-0812">Transmembrane</keyword>
<evidence type="ECO:0000256" key="2">
    <source>
        <dbReference type="ARBA" id="ARBA00005914"/>
    </source>
</evidence>
<proteinExistence type="inferred from homology"/>
<feature type="transmembrane region" description="Helical" evidence="9">
    <location>
        <begin position="286"/>
        <end position="308"/>
    </location>
</feature>
<dbReference type="AlphaFoldDB" id="A0AAD2FFC3"/>
<feature type="region of interest" description="Disordered" evidence="8">
    <location>
        <begin position="66"/>
        <end position="85"/>
    </location>
</feature>
<dbReference type="InterPro" id="IPR029020">
    <property type="entry name" value="Ammonium/urea_transptr"/>
</dbReference>
<evidence type="ECO:0000313" key="11">
    <source>
        <dbReference type="Proteomes" id="UP001295423"/>
    </source>
</evidence>
<dbReference type="InterPro" id="IPR004937">
    <property type="entry name" value="Urea_transporter"/>
</dbReference>
<feature type="transmembrane region" description="Helical" evidence="9">
    <location>
        <begin position="478"/>
        <end position="500"/>
    </location>
</feature>
<feature type="transmembrane region" description="Helical" evidence="9">
    <location>
        <begin position="314"/>
        <end position="336"/>
    </location>
</feature>
<evidence type="ECO:0000256" key="4">
    <source>
        <dbReference type="ARBA" id="ARBA00022692"/>
    </source>
</evidence>
<feature type="transmembrane region" description="Helical" evidence="9">
    <location>
        <begin position="506"/>
        <end position="522"/>
    </location>
</feature>
<dbReference type="Gene3D" id="1.10.3430.10">
    <property type="entry name" value="Ammonium transporter AmtB like domains"/>
    <property type="match status" value="1"/>
</dbReference>
<comment type="subcellular location">
    <subcellularLocation>
        <location evidence="1">Cell membrane</location>
        <topology evidence="1">Multi-pass membrane protein</topology>
    </subcellularLocation>
</comment>
<evidence type="ECO:0000313" key="10">
    <source>
        <dbReference type="EMBL" id="CAJ1934710.1"/>
    </source>
</evidence>
<feature type="transmembrane region" description="Helical" evidence="9">
    <location>
        <begin position="348"/>
        <end position="367"/>
    </location>
</feature>
<name>A0AAD2FFC3_9STRA</name>
<gene>
    <name evidence="10" type="ORF">CYCCA115_LOCUS4049</name>
</gene>
<dbReference type="GO" id="GO:0005886">
    <property type="term" value="C:plasma membrane"/>
    <property type="evidence" value="ECO:0007669"/>
    <property type="project" value="UniProtKB-SubCell"/>
</dbReference>
<feature type="transmembrane region" description="Helical" evidence="9">
    <location>
        <begin position="451"/>
        <end position="471"/>
    </location>
</feature>
<accession>A0AAD2FFC3</accession>
<keyword evidence="3" id="KW-1003">Cell membrane</keyword>
<sequence length="586" mass="63481">MNKNESAQEATDNLAALIQDAKDFNTRPNVPVGNVNTQIGDDDVSAISFQSSRSIKDKIRIVQDSSASEAQIAQPADVKGGENNNKNLDELRQTVEDWKSSSKKQWKGIQDSTNAAIGTVKSKSQEIIDDKIKPGWKKIEGASKGLVDTKLKPLWEQSSGVARGVPGQTKAVILNVRDSSIQHYETHLSPKLGVFRAFHEKNSKYYLGKAPGVFETRDMTDMKYQLLEQVVLSIGMVLQCENPTSGIIIFLGLLIGSPGVAISALLSLVAALLFRRVYIPLIESKMWPIRAGANAFLAGAFMASLTGISNSNLILGILGKVIFCSILGPTCLFVHCQLFPPSSSTPPLLWSFNLLVAVMLLGLGLRYPEILTPLASSTSGDDDAEYLESFSIFSSTLCGISGIFAISNVWSGVFILFGVSLCSRLFLAYLLLATSITSLLAAAVGMETVNVNAGLAGSQAALTAVTCAYYFEPSKHLLLVGTLTLIWTCILEAAVATVFYRLTGQAITLTIGFCMAIFPLLLERADIENFGLHRIPEEDLSFPEVYNVPIKLDMDEDDFDLVLDVVDENGDEEGSNFATENTPLLV</sequence>
<keyword evidence="11" id="KW-1185">Reference proteome</keyword>
<evidence type="ECO:0000256" key="7">
    <source>
        <dbReference type="ARBA" id="ARBA00033993"/>
    </source>
</evidence>